<dbReference type="EMBL" id="JAJBZG010000001">
    <property type="protein sequence ID" value="MCB7480464.1"/>
    <property type="molecule type" value="Genomic_DNA"/>
</dbReference>
<dbReference type="Proteomes" id="UP001139414">
    <property type="component" value="Unassembled WGS sequence"/>
</dbReference>
<proteinExistence type="predicted"/>
<keyword evidence="2" id="KW-0902">Two-component regulatory system</keyword>
<dbReference type="AlphaFoldDB" id="A0A9X1LHG3"/>
<dbReference type="InterPro" id="IPR011006">
    <property type="entry name" value="CheY-like_superfamily"/>
</dbReference>
<evidence type="ECO:0000256" key="1">
    <source>
        <dbReference type="ARBA" id="ARBA00022553"/>
    </source>
</evidence>
<evidence type="ECO:0000256" key="3">
    <source>
        <dbReference type="PROSITE-ProRule" id="PRU00169"/>
    </source>
</evidence>
<dbReference type="PANTHER" id="PTHR44591">
    <property type="entry name" value="STRESS RESPONSE REGULATOR PROTEIN 1"/>
    <property type="match status" value="1"/>
</dbReference>
<dbReference type="Gene3D" id="3.40.50.2300">
    <property type="match status" value="1"/>
</dbReference>
<dbReference type="GO" id="GO:0000160">
    <property type="term" value="P:phosphorelay signal transduction system"/>
    <property type="evidence" value="ECO:0007669"/>
    <property type="project" value="UniProtKB-KW"/>
</dbReference>
<feature type="modified residue" description="4-aspartylphosphate" evidence="3">
    <location>
        <position position="57"/>
    </location>
</feature>
<feature type="domain" description="Response regulatory" evidence="4">
    <location>
        <begin position="5"/>
        <end position="125"/>
    </location>
</feature>
<keyword evidence="6" id="KW-1185">Reference proteome</keyword>
<dbReference type="Pfam" id="PF00072">
    <property type="entry name" value="Response_reg"/>
    <property type="match status" value="1"/>
</dbReference>
<dbReference type="PANTHER" id="PTHR44591:SF14">
    <property type="entry name" value="PROTEIN PILG"/>
    <property type="match status" value="1"/>
</dbReference>
<dbReference type="InterPro" id="IPR050595">
    <property type="entry name" value="Bact_response_regulator"/>
</dbReference>
<sequence>MNFKKIFLVDDEDIINAIQTKIVKSEFPEYEILKFGTAKELLSVLKEINYKPLIFLDLNMPVMDAIDFLNELDNQEIKVEPIIFILTFSQNPVEINFVNNHPLVYDVIYKPMDQQKINAVKKLLIS</sequence>
<keyword evidence="1 3" id="KW-0597">Phosphoprotein</keyword>
<gene>
    <name evidence="5" type="ORF">LGQ90_04230</name>
</gene>
<dbReference type="PROSITE" id="PS50110">
    <property type="entry name" value="RESPONSE_REGULATORY"/>
    <property type="match status" value="1"/>
</dbReference>
<evidence type="ECO:0000259" key="4">
    <source>
        <dbReference type="PROSITE" id="PS50110"/>
    </source>
</evidence>
<dbReference type="RefSeq" id="WP_229338422.1">
    <property type="nucleotide sequence ID" value="NZ_JAJBZG010000001.1"/>
</dbReference>
<dbReference type="InterPro" id="IPR001789">
    <property type="entry name" value="Sig_transdc_resp-reg_receiver"/>
</dbReference>
<evidence type="ECO:0000313" key="5">
    <source>
        <dbReference type="EMBL" id="MCB7480464.1"/>
    </source>
</evidence>
<dbReference type="CDD" id="cd00156">
    <property type="entry name" value="REC"/>
    <property type="match status" value="1"/>
</dbReference>
<organism evidence="5 6">
    <name type="scientific">Christiangramia sediminis</name>
    <dbReference type="NCBI Taxonomy" id="2881336"/>
    <lineage>
        <taxon>Bacteria</taxon>
        <taxon>Pseudomonadati</taxon>
        <taxon>Bacteroidota</taxon>
        <taxon>Flavobacteriia</taxon>
        <taxon>Flavobacteriales</taxon>
        <taxon>Flavobacteriaceae</taxon>
        <taxon>Christiangramia</taxon>
    </lineage>
</organism>
<reference evidence="5" key="1">
    <citation type="submission" date="2021-10" db="EMBL/GenBank/DDBJ databases">
        <title>Gramella sp. ASW11-100T, isolated from marine sediment.</title>
        <authorList>
            <person name="Xia C."/>
        </authorList>
    </citation>
    <scope>NUCLEOTIDE SEQUENCE</scope>
    <source>
        <strain evidence="5">ASW11-100</strain>
    </source>
</reference>
<evidence type="ECO:0000256" key="2">
    <source>
        <dbReference type="ARBA" id="ARBA00023012"/>
    </source>
</evidence>
<accession>A0A9X1LHG3</accession>
<protein>
    <submittedName>
        <fullName evidence="5">Response regulator</fullName>
    </submittedName>
</protein>
<evidence type="ECO:0000313" key="6">
    <source>
        <dbReference type="Proteomes" id="UP001139414"/>
    </source>
</evidence>
<dbReference type="SUPFAM" id="SSF52172">
    <property type="entry name" value="CheY-like"/>
    <property type="match status" value="1"/>
</dbReference>
<name>A0A9X1LHG3_9FLAO</name>
<dbReference type="SMART" id="SM00448">
    <property type="entry name" value="REC"/>
    <property type="match status" value="1"/>
</dbReference>
<comment type="caution">
    <text evidence="5">The sequence shown here is derived from an EMBL/GenBank/DDBJ whole genome shotgun (WGS) entry which is preliminary data.</text>
</comment>